<dbReference type="Proteomes" id="UP000198508">
    <property type="component" value="Unassembled WGS sequence"/>
</dbReference>
<accession>A0A1I0B707</accession>
<keyword evidence="4" id="KW-0804">Transcription</keyword>
<proteinExistence type="inferred from homology"/>
<keyword evidence="2" id="KW-0805">Transcription regulation</keyword>
<evidence type="ECO:0000256" key="1">
    <source>
        <dbReference type="ARBA" id="ARBA00009437"/>
    </source>
</evidence>
<dbReference type="STRING" id="460384.SAMN05216313_101378"/>
<dbReference type="Pfam" id="PF00126">
    <property type="entry name" value="HTH_1"/>
    <property type="match status" value="1"/>
</dbReference>
<comment type="similarity">
    <text evidence="1">Belongs to the LysR transcriptional regulatory family.</text>
</comment>
<dbReference type="RefSeq" id="WP_092360609.1">
    <property type="nucleotide sequence ID" value="NZ_CABJCG010000001.1"/>
</dbReference>
<dbReference type="PANTHER" id="PTHR30346:SF28">
    <property type="entry name" value="HTH-TYPE TRANSCRIPTIONAL REGULATOR CYNR"/>
    <property type="match status" value="1"/>
</dbReference>
<dbReference type="SUPFAM" id="SSF53850">
    <property type="entry name" value="Periplasmic binding protein-like II"/>
    <property type="match status" value="1"/>
</dbReference>
<gene>
    <name evidence="6" type="ORF">SAMN05216313_101378</name>
</gene>
<reference evidence="7" key="1">
    <citation type="submission" date="2016-10" db="EMBL/GenBank/DDBJ databases">
        <authorList>
            <person name="Varghese N."/>
            <person name="Submissions S."/>
        </authorList>
    </citation>
    <scope>NUCLEOTIDE SEQUENCE [LARGE SCALE GENOMIC DNA]</scope>
    <source>
        <strain evidence="7">NLAE-zl-G277</strain>
    </source>
</reference>
<dbReference type="GO" id="GO:0003700">
    <property type="term" value="F:DNA-binding transcription factor activity"/>
    <property type="evidence" value="ECO:0007669"/>
    <property type="project" value="InterPro"/>
</dbReference>
<dbReference type="Pfam" id="PF03466">
    <property type="entry name" value="LysR_substrate"/>
    <property type="match status" value="1"/>
</dbReference>
<keyword evidence="7" id="KW-1185">Reference proteome</keyword>
<evidence type="ECO:0000256" key="3">
    <source>
        <dbReference type="ARBA" id="ARBA00023125"/>
    </source>
</evidence>
<dbReference type="GO" id="GO:0003677">
    <property type="term" value="F:DNA binding"/>
    <property type="evidence" value="ECO:0007669"/>
    <property type="project" value="UniProtKB-KW"/>
</dbReference>
<evidence type="ECO:0000259" key="5">
    <source>
        <dbReference type="PROSITE" id="PS50931"/>
    </source>
</evidence>
<feature type="domain" description="HTH lysR-type" evidence="5">
    <location>
        <begin position="1"/>
        <end position="58"/>
    </location>
</feature>
<dbReference type="CDD" id="cd05466">
    <property type="entry name" value="PBP2_LTTR_substrate"/>
    <property type="match status" value="1"/>
</dbReference>
<evidence type="ECO:0000313" key="7">
    <source>
        <dbReference type="Proteomes" id="UP000198508"/>
    </source>
</evidence>
<dbReference type="Gene3D" id="1.10.10.10">
    <property type="entry name" value="Winged helix-like DNA-binding domain superfamily/Winged helix DNA-binding domain"/>
    <property type="match status" value="1"/>
</dbReference>
<evidence type="ECO:0000313" key="6">
    <source>
        <dbReference type="EMBL" id="SET02562.1"/>
    </source>
</evidence>
<dbReference type="InterPro" id="IPR036390">
    <property type="entry name" value="WH_DNA-bd_sf"/>
</dbReference>
<dbReference type="PANTHER" id="PTHR30346">
    <property type="entry name" value="TRANSCRIPTIONAL DUAL REGULATOR HCAR-RELATED"/>
    <property type="match status" value="1"/>
</dbReference>
<dbReference type="PROSITE" id="PS50931">
    <property type="entry name" value="HTH_LYSR"/>
    <property type="match status" value="1"/>
</dbReference>
<organism evidence="6 7">
    <name type="scientific">Enterocloster lavalensis</name>
    <dbReference type="NCBI Taxonomy" id="460384"/>
    <lineage>
        <taxon>Bacteria</taxon>
        <taxon>Bacillati</taxon>
        <taxon>Bacillota</taxon>
        <taxon>Clostridia</taxon>
        <taxon>Lachnospirales</taxon>
        <taxon>Lachnospiraceae</taxon>
        <taxon>Enterocloster</taxon>
    </lineage>
</organism>
<dbReference type="Gene3D" id="3.40.190.290">
    <property type="match status" value="1"/>
</dbReference>
<dbReference type="GeneID" id="93280073"/>
<dbReference type="InterPro" id="IPR036388">
    <property type="entry name" value="WH-like_DNA-bd_sf"/>
</dbReference>
<evidence type="ECO:0000256" key="2">
    <source>
        <dbReference type="ARBA" id="ARBA00023015"/>
    </source>
</evidence>
<dbReference type="AlphaFoldDB" id="A0A1I0B707"/>
<dbReference type="InterPro" id="IPR000847">
    <property type="entry name" value="LysR_HTH_N"/>
</dbReference>
<keyword evidence="3 6" id="KW-0238">DNA-binding</keyword>
<dbReference type="SUPFAM" id="SSF46785">
    <property type="entry name" value="Winged helix' DNA-binding domain"/>
    <property type="match status" value="1"/>
</dbReference>
<dbReference type="InterPro" id="IPR005119">
    <property type="entry name" value="LysR_subst-bd"/>
</dbReference>
<protein>
    <submittedName>
        <fullName evidence="6">DNA-binding transcriptional regulator, LysR family</fullName>
    </submittedName>
</protein>
<sequence>MEFKDLLYILTIAKYGKVSTAASELFIAQSSLSQFLKNYENSLGFPLFIRTNRGLFLTEEGKLFVESGKQILAMRRDFFNKISDLQNLKIGSVNFSISPFRAPYLLPRVIPVFTKAYPDIRLTIHEGSMKEQEEMLAQCEIDMGFLTLPMDNEQLPYRPATNEEILLAVPAGHPLCAKAHEPGPTGRAWLAVEDLSGQNFLMYSINHRLRSFAETLFRDHQLNPRIIQSHNSFETLIRLAEAGMGVTFLPETYLEPREGLRHFSLGRQGMSRQLVLGYVPSGYVSKAAAAFSDIVVEELRRQKEAARLIP</sequence>
<dbReference type="EMBL" id="FOIM01000001">
    <property type="protein sequence ID" value="SET02562.1"/>
    <property type="molecule type" value="Genomic_DNA"/>
</dbReference>
<evidence type="ECO:0000256" key="4">
    <source>
        <dbReference type="ARBA" id="ARBA00023163"/>
    </source>
</evidence>
<dbReference type="GO" id="GO:0032993">
    <property type="term" value="C:protein-DNA complex"/>
    <property type="evidence" value="ECO:0007669"/>
    <property type="project" value="TreeGrafter"/>
</dbReference>
<name>A0A1I0B707_9FIRM</name>